<dbReference type="Proteomes" id="UP000298602">
    <property type="component" value="Chromosome"/>
</dbReference>
<reference evidence="1 2" key="2">
    <citation type="submission" date="2019-05" db="EMBL/GenBank/DDBJ databases">
        <authorList>
            <person name="Suflita J.M."/>
            <person name="Marks C.R."/>
        </authorList>
    </citation>
    <scope>NUCLEOTIDE SEQUENCE [LARGE SCALE GENOMIC DNA]</scope>
    <source>
        <strain evidence="1 2">ALDC</strain>
    </source>
</reference>
<reference evidence="1 2" key="1">
    <citation type="submission" date="2019-05" db="EMBL/GenBank/DDBJ databases">
        <title>The Complete Genome Sequence of the n-alkane-degrading Desulfoglaeba alkanexedens ALDC reveals multiple alkylsuccinate synthase gene clusters.</title>
        <authorList>
            <person name="Callaghan A.V."/>
            <person name="Davidova I.A."/>
            <person name="Duncan K.E."/>
            <person name="Morris B."/>
            <person name="McInerney M.J."/>
        </authorList>
    </citation>
    <scope>NUCLEOTIDE SEQUENCE [LARGE SCALE GENOMIC DNA]</scope>
    <source>
        <strain evidence="1 2">ALDC</strain>
    </source>
</reference>
<proteinExistence type="predicted"/>
<gene>
    <name evidence="1" type="ORF">FDQ92_01210</name>
</gene>
<dbReference type="InterPro" id="IPR036746">
    <property type="entry name" value="TT1725-like_sf"/>
</dbReference>
<dbReference type="Gene3D" id="3.30.70.1120">
    <property type="entry name" value="TT1725-like"/>
    <property type="match status" value="1"/>
</dbReference>
<dbReference type="PANTHER" id="PTHR36441">
    <property type="entry name" value="HYPOTHETICAL CYTOSOLIC PROTEIN"/>
    <property type="match status" value="1"/>
</dbReference>
<keyword evidence="2" id="KW-1185">Reference proteome</keyword>
<accession>A0A4P8KZG4</accession>
<dbReference type="EMBL" id="CP040098">
    <property type="protein sequence ID" value="QCQ20936.1"/>
    <property type="molecule type" value="Genomic_DNA"/>
</dbReference>
<dbReference type="Pfam" id="PF04456">
    <property type="entry name" value="DUF503"/>
    <property type="match status" value="1"/>
</dbReference>
<evidence type="ECO:0000313" key="1">
    <source>
        <dbReference type="EMBL" id="QCQ20936.1"/>
    </source>
</evidence>
<evidence type="ECO:0000313" key="2">
    <source>
        <dbReference type="Proteomes" id="UP000298602"/>
    </source>
</evidence>
<organism evidence="1 2">
    <name type="scientific">Desulfoglaeba alkanexedens ALDC</name>
    <dbReference type="NCBI Taxonomy" id="980445"/>
    <lineage>
        <taxon>Bacteria</taxon>
        <taxon>Pseudomonadati</taxon>
        <taxon>Thermodesulfobacteriota</taxon>
        <taxon>Syntrophobacteria</taxon>
        <taxon>Syntrophobacterales</taxon>
        <taxon>Syntrophobacteraceae</taxon>
        <taxon>Desulfoglaeba</taxon>
    </lineage>
</organism>
<dbReference type="OrthoDB" id="9809023at2"/>
<dbReference type="InterPro" id="IPR007546">
    <property type="entry name" value="DUF503"/>
</dbReference>
<dbReference type="KEGG" id="dax:FDQ92_01210"/>
<dbReference type="PANTHER" id="PTHR36441:SF1">
    <property type="entry name" value="DUF503 DOMAIN-CONTAINING PROTEIN"/>
    <property type="match status" value="1"/>
</dbReference>
<dbReference type="SUPFAM" id="SSF103007">
    <property type="entry name" value="Hypothetical protein TT1725"/>
    <property type="match status" value="1"/>
</dbReference>
<protein>
    <submittedName>
        <fullName evidence="1">DUF503 domain-containing protein</fullName>
    </submittedName>
</protein>
<name>A0A4P8KZG4_9BACT</name>
<sequence length="95" mass="10627">MTVGVARVTFILHGNQSLKGKRKVVKSLIEKCRHRFNVSVAEVDHQDLHQRTTVAVAVVGSDSRLVNSILDRIIEYLDSLGLADLADHQIELIRL</sequence>
<dbReference type="AlphaFoldDB" id="A0A4P8KZG4"/>
<dbReference type="RefSeq" id="WP_137422906.1">
    <property type="nucleotide sequence ID" value="NZ_CP040098.1"/>
</dbReference>